<name>A0A2V2L6Y3_9RHOB</name>
<accession>A0A2V2L6Y3</accession>
<gene>
    <name evidence="1" type="ORF">DKT77_20165</name>
</gene>
<keyword evidence="2" id="KW-1185">Reference proteome</keyword>
<dbReference type="OrthoDB" id="7625707at2"/>
<dbReference type="InterPro" id="IPR018666">
    <property type="entry name" value="DUF2125"/>
</dbReference>
<sequence>MRILLAVILLAAAAWAGYWFIGAQAVERGLRNWLAAREADGWVVSTASLNTAGFPNRFDTTLREVELADPSTGWAWSAPIFQVLALSYRPSHVIAVWPDTQTVATPLQKIDLTSERMRGSVVFADMRAFTLDRATVEFAAVVAQSSADWRAGLGSGQLALRRTPAAVNSYDLSLQAADFAPPESLVTRLLARSTLIGDTVQRLALDASVVFDAPWDRRAIEERRPQPRRIDLRLARASWGELDLRIAGTLDVAEDGVPTGSLTVKATNWREMMALAQAAGLVPERLAPLLEGGLAQMARMTGNPDTLDVPLRFDGGRVSLGGVLPLGQAPRLVLR</sequence>
<dbReference type="Pfam" id="PF09898">
    <property type="entry name" value="DUF2125"/>
    <property type="match status" value="1"/>
</dbReference>
<dbReference type="RefSeq" id="WP_109813431.1">
    <property type="nucleotide sequence ID" value="NZ_QGKU01000068.1"/>
</dbReference>
<dbReference type="EMBL" id="QGKU01000068">
    <property type="protein sequence ID" value="PWR00845.1"/>
    <property type="molecule type" value="Genomic_DNA"/>
</dbReference>
<evidence type="ECO:0000313" key="2">
    <source>
        <dbReference type="Proteomes" id="UP000245680"/>
    </source>
</evidence>
<dbReference type="Proteomes" id="UP000245680">
    <property type="component" value="Unassembled WGS sequence"/>
</dbReference>
<dbReference type="AlphaFoldDB" id="A0A2V2L6Y3"/>
<evidence type="ECO:0000313" key="1">
    <source>
        <dbReference type="EMBL" id="PWR00845.1"/>
    </source>
</evidence>
<reference evidence="1 2" key="1">
    <citation type="submission" date="2018-05" db="EMBL/GenBank/DDBJ databases">
        <title>Rhodobacteraceae gen. nov., sp. nov. isolated from sea water.</title>
        <authorList>
            <person name="Ren Y."/>
        </authorList>
    </citation>
    <scope>NUCLEOTIDE SEQUENCE [LARGE SCALE GENOMIC DNA]</scope>
    <source>
        <strain evidence="1 2">TG-679</strain>
    </source>
</reference>
<organism evidence="1 2">
    <name type="scientific">Meridianimarinicoccus roseus</name>
    <dbReference type="NCBI Taxonomy" id="2072018"/>
    <lineage>
        <taxon>Bacteria</taxon>
        <taxon>Pseudomonadati</taxon>
        <taxon>Pseudomonadota</taxon>
        <taxon>Alphaproteobacteria</taxon>
        <taxon>Rhodobacterales</taxon>
        <taxon>Paracoccaceae</taxon>
        <taxon>Meridianimarinicoccus</taxon>
    </lineage>
</organism>
<proteinExistence type="predicted"/>
<protein>
    <submittedName>
        <fullName evidence="1">DUF2125 domain-containing protein</fullName>
    </submittedName>
</protein>
<comment type="caution">
    <text evidence="1">The sequence shown here is derived from an EMBL/GenBank/DDBJ whole genome shotgun (WGS) entry which is preliminary data.</text>
</comment>